<keyword evidence="2" id="KW-1185">Reference proteome</keyword>
<dbReference type="EMBL" id="PGOL01000331">
    <property type="protein sequence ID" value="PKI72293.1"/>
    <property type="molecule type" value="Genomic_DNA"/>
</dbReference>
<reference evidence="1 2" key="1">
    <citation type="submission" date="2017-11" db="EMBL/GenBank/DDBJ databases">
        <title>De-novo sequencing of pomegranate (Punica granatum L.) genome.</title>
        <authorList>
            <person name="Akparov Z."/>
            <person name="Amiraslanov A."/>
            <person name="Hajiyeva S."/>
            <person name="Abbasov M."/>
            <person name="Kaur K."/>
            <person name="Hamwieh A."/>
            <person name="Solovyev V."/>
            <person name="Salamov A."/>
            <person name="Braich B."/>
            <person name="Kosarev P."/>
            <person name="Mahmoud A."/>
            <person name="Hajiyev E."/>
            <person name="Babayeva S."/>
            <person name="Izzatullayeva V."/>
            <person name="Mammadov A."/>
            <person name="Mammadov A."/>
            <person name="Sharifova S."/>
            <person name="Ojaghi J."/>
            <person name="Eynullazada K."/>
            <person name="Bayramov B."/>
            <person name="Abdulazimova A."/>
            <person name="Shahmuradov I."/>
        </authorList>
    </citation>
    <scope>NUCLEOTIDE SEQUENCE [LARGE SCALE GENOMIC DNA]</scope>
    <source>
        <strain evidence="2">cv. AG2017</strain>
        <tissue evidence="1">Leaf</tissue>
    </source>
</reference>
<organism evidence="1 2">
    <name type="scientific">Punica granatum</name>
    <name type="common">Pomegranate</name>
    <dbReference type="NCBI Taxonomy" id="22663"/>
    <lineage>
        <taxon>Eukaryota</taxon>
        <taxon>Viridiplantae</taxon>
        <taxon>Streptophyta</taxon>
        <taxon>Embryophyta</taxon>
        <taxon>Tracheophyta</taxon>
        <taxon>Spermatophyta</taxon>
        <taxon>Magnoliopsida</taxon>
        <taxon>eudicotyledons</taxon>
        <taxon>Gunneridae</taxon>
        <taxon>Pentapetalae</taxon>
        <taxon>rosids</taxon>
        <taxon>malvids</taxon>
        <taxon>Myrtales</taxon>
        <taxon>Lythraceae</taxon>
        <taxon>Punica</taxon>
    </lineage>
</organism>
<sequence>MTLASRAITLKGSLITLTLPREEVVTVREPYHHAQPPFHLILLYRVHFLLPSFLSLFRACPGFGTFRTIHERLDPSLRSPRSPILHRAMVGASMTSSIFLSCHGRCSRVPVTARRDQPSLATPKATSLTLSLMHRG</sequence>
<name>A0A2I0KVB9_PUNGR</name>
<dbReference type="Proteomes" id="UP000233551">
    <property type="component" value="Unassembled WGS sequence"/>
</dbReference>
<evidence type="ECO:0000313" key="2">
    <source>
        <dbReference type="Proteomes" id="UP000233551"/>
    </source>
</evidence>
<protein>
    <submittedName>
        <fullName evidence="1">Uncharacterized protein</fullName>
    </submittedName>
</protein>
<proteinExistence type="predicted"/>
<gene>
    <name evidence="1" type="ORF">CRG98_007316</name>
</gene>
<dbReference type="AlphaFoldDB" id="A0A2I0KVB9"/>
<evidence type="ECO:0000313" key="1">
    <source>
        <dbReference type="EMBL" id="PKI72293.1"/>
    </source>
</evidence>
<accession>A0A2I0KVB9</accession>
<comment type="caution">
    <text evidence="1">The sequence shown here is derived from an EMBL/GenBank/DDBJ whole genome shotgun (WGS) entry which is preliminary data.</text>
</comment>